<evidence type="ECO:0000259" key="1">
    <source>
        <dbReference type="Pfam" id="PF00144"/>
    </source>
</evidence>
<dbReference type="SUPFAM" id="SSF56601">
    <property type="entry name" value="beta-lactamase/transpeptidase-like"/>
    <property type="match status" value="1"/>
</dbReference>
<dbReference type="PANTHER" id="PTHR46825">
    <property type="entry name" value="D-ALANYL-D-ALANINE-CARBOXYPEPTIDASE/ENDOPEPTIDASE AMPH"/>
    <property type="match status" value="1"/>
</dbReference>
<dbReference type="Pfam" id="PF00144">
    <property type="entry name" value="Beta-lactamase"/>
    <property type="match status" value="1"/>
</dbReference>
<name>E8UYR6_TERSS</name>
<sequence>MSYPNAKSQVKRAVLLSLALTTSNLNTQTANLPKALLTIDSFLNQETASGNFRGSVLIGKGGSIVFEKGYGFANEEWDIPNSTGTKFRIASLTKQFTGAAILLLQERHQLDVKDPIAKYVADLPPTWQAITLHQLLTHTSGIPNYAEMPRVDQILNRTGATPKELVEVAATKPLEFTPGLQLRYTNTGYVLLGMVIEKVSGVSYADFLQKNIFMPLAMTNSGYDKQFPILKERASGYMRRDGQTINAEFIDMSIPNAAGSIYSTVEDLYRWNEAFANGKLLSENSTRQMFALYPETLLQGMHYGYGVVLAERFGRALYYHGGGVKGFESVIQRYTKDKVCIIVLENIDPSAPWEIGDRIASELFGIPKAIAK</sequence>
<dbReference type="HOGENOM" id="CLU_020027_0_2_0"/>
<dbReference type="RefSeq" id="WP_013570012.1">
    <property type="nucleotide sequence ID" value="NC_014963.1"/>
</dbReference>
<dbReference type="STRING" id="401053.AciPR4_3529"/>
<dbReference type="eggNOG" id="COG1680">
    <property type="taxonomic scope" value="Bacteria"/>
</dbReference>
<dbReference type="InterPro" id="IPR050491">
    <property type="entry name" value="AmpC-like"/>
</dbReference>
<reference evidence="2 3" key="1">
    <citation type="journal article" date="2012" name="Stand. Genomic Sci.">
        <title>Complete genome sequence of Terriglobus saanensis type strain SP1PR4(T), an Acidobacteria from tundra soil.</title>
        <authorList>
            <person name="Rawat S.R."/>
            <person name="Mannisto M.K."/>
            <person name="Starovoytov V."/>
            <person name="Goodwin L."/>
            <person name="Nolan M."/>
            <person name="Hauser L."/>
            <person name="Land M."/>
            <person name="Davenport K.W."/>
            <person name="Woyke T."/>
            <person name="Haggblom M.M."/>
        </authorList>
    </citation>
    <scope>NUCLEOTIDE SEQUENCE</scope>
    <source>
        <strain evidence="3">ATCC BAA-1853 / DSM 23119 / SP1PR4</strain>
    </source>
</reference>
<proteinExistence type="predicted"/>
<dbReference type="PANTHER" id="PTHR46825:SF9">
    <property type="entry name" value="BETA-LACTAMASE-RELATED DOMAIN-CONTAINING PROTEIN"/>
    <property type="match status" value="1"/>
</dbReference>
<organism evidence="2 3">
    <name type="scientific">Terriglobus saanensis (strain ATCC BAA-1853 / DSM 23119 / SP1PR4)</name>
    <dbReference type="NCBI Taxonomy" id="401053"/>
    <lineage>
        <taxon>Bacteria</taxon>
        <taxon>Pseudomonadati</taxon>
        <taxon>Acidobacteriota</taxon>
        <taxon>Terriglobia</taxon>
        <taxon>Terriglobales</taxon>
        <taxon>Acidobacteriaceae</taxon>
        <taxon>Terriglobus</taxon>
    </lineage>
</organism>
<feature type="domain" description="Beta-lactamase-related" evidence="1">
    <location>
        <begin position="49"/>
        <end position="352"/>
    </location>
</feature>
<dbReference type="InterPro" id="IPR001466">
    <property type="entry name" value="Beta-lactam-related"/>
</dbReference>
<evidence type="ECO:0000313" key="2">
    <source>
        <dbReference type="EMBL" id="ADV84282.1"/>
    </source>
</evidence>
<accession>E8UYR6</accession>
<dbReference type="Gene3D" id="3.40.710.10">
    <property type="entry name" value="DD-peptidase/beta-lactamase superfamily"/>
    <property type="match status" value="1"/>
</dbReference>
<keyword evidence="3" id="KW-1185">Reference proteome</keyword>
<dbReference type="KEGG" id="tsa:AciPR4_3529"/>
<dbReference type="AlphaFoldDB" id="E8UYR6"/>
<gene>
    <name evidence="2" type="ordered locus">AciPR4_3529</name>
</gene>
<evidence type="ECO:0000313" key="3">
    <source>
        <dbReference type="Proteomes" id="UP000006844"/>
    </source>
</evidence>
<dbReference type="Proteomes" id="UP000006844">
    <property type="component" value="Chromosome"/>
</dbReference>
<dbReference type="InterPro" id="IPR012338">
    <property type="entry name" value="Beta-lactam/transpept-like"/>
</dbReference>
<dbReference type="EMBL" id="CP002467">
    <property type="protein sequence ID" value="ADV84282.1"/>
    <property type="molecule type" value="Genomic_DNA"/>
</dbReference>
<protein>
    <submittedName>
        <fullName evidence="2">Beta-lactamase</fullName>
    </submittedName>
</protein>